<keyword evidence="3 4" id="KW-0732">Signal</keyword>
<evidence type="ECO:0000256" key="4">
    <source>
        <dbReference type="SAM" id="SignalP"/>
    </source>
</evidence>
<proteinExistence type="inferred from homology"/>
<dbReference type="InterPro" id="IPR008258">
    <property type="entry name" value="Transglycosylase_SLT_dom_1"/>
</dbReference>
<gene>
    <name evidence="6" type="ORF">EPK99_19975</name>
</gene>
<sequence>MNKPVLILATLGLSAASLPSFAAPPADTLVPLPFVRPDAPATIPTPMTAAMPVPDVTGSIPRMNRIAPTSALKAGLDALSNNDAAAAFAARDGLPEGSLDEHILTWAIATSGLSGVPSGEIAAAQRRLKGWPGLSSLRAQSERALYREDPPASDVLSAFGATRPETTEGAIVLSRALVSTGRSPEAARILRNLWVSEPLDKGTEDKILKEFGTLFSAADHKARMDCLMYRGRVAQAKRFADMGNAGSLYNAWSGVVGNARNADALLAAVDRPLASDPAYLFARVEYLRRQDKYREAAQLLQTLPRDPARLVNSAEWWNEQRIVARGLADKGDFVQAYETVAASVANAAPDRADADFHAGWYALRALNNPGLAESHFRKILEASSRPLSASRAWYWLGRAAEAGGPGSAREFYTNAAHYSGTFYGQLAAAKLNIRTLDVTYPSPSPADRERFVSREAVQAIARLDSAGHDRRAASLYRALAEEMDSPGELALLASRAEAQGDHALSLQIGKSAFGRGIEVAALAFPMGVIPSDADIGGSGKALAYAIARQESAFNPAAISPANARGLLQILPGTAQGVAKRHGISFKADRLTSDAAYNATLGAHYLGEQIGTFGGSYILTFIAYNAGPKRVNEWIDRYGDPRGKPIDEVVDWIERIPFPETRNYVQRVMENYQVYKTRLGEKSDIESDLRFGRI</sequence>
<dbReference type="AlphaFoldDB" id="A0A3S3VJL6"/>
<evidence type="ECO:0000259" key="5">
    <source>
        <dbReference type="Pfam" id="PF01464"/>
    </source>
</evidence>
<dbReference type="OrthoDB" id="9815002at2"/>
<comment type="caution">
    <text evidence="6">The sequence shown here is derived from an EMBL/GenBank/DDBJ whole genome shotgun (WGS) entry which is preliminary data.</text>
</comment>
<accession>A0A3S3VJL6</accession>
<dbReference type="GO" id="GO:0016020">
    <property type="term" value="C:membrane"/>
    <property type="evidence" value="ECO:0007669"/>
    <property type="project" value="InterPro"/>
</dbReference>
<reference evidence="6 7" key="1">
    <citation type="submission" date="2019-01" db="EMBL/GenBank/DDBJ databases">
        <title>The draft genome of Rhizobium sp. 24NR.</title>
        <authorList>
            <person name="Liu L."/>
            <person name="Liang L."/>
            <person name="Shi S."/>
            <person name="Xu L."/>
            <person name="Wang X."/>
            <person name="Li L."/>
            <person name="Zhang X."/>
        </authorList>
    </citation>
    <scope>NUCLEOTIDE SEQUENCE [LARGE SCALE GENOMIC DNA]</scope>
    <source>
        <strain evidence="6 7">24NR</strain>
    </source>
</reference>
<dbReference type="GO" id="GO:0042597">
    <property type="term" value="C:periplasmic space"/>
    <property type="evidence" value="ECO:0007669"/>
    <property type="project" value="InterPro"/>
</dbReference>
<dbReference type="Gene3D" id="1.10.530.10">
    <property type="match status" value="1"/>
</dbReference>
<dbReference type="GO" id="GO:0008933">
    <property type="term" value="F:peptidoglycan lytic transglycosylase activity"/>
    <property type="evidence" value="ECO:0007669"/>
    <property type="project" value="InterPro"/>
</dbReference>
<dbReference type="GO" id="GO:0000270">
    <property type="term" value="P:peptidoglycan metabolic process"/>
    <property type="evidence" value="ECO:0007669"/>
    <property type="project" value="InterPro"/>
</dbReference>
<dbReference type="PANTHER" id="PTHR37423">
    <property type="entry name" value="SOLUBLE LYTIC MUREIN TRANSGLYCOSYLASE-RELATED"/>
    <property type="match status" value="1"/>
</dbReference>
<dbReference type="PROSITE" id="PS00922">
    <property type="entry name" value="TRANSGLYCOSYLASE"/>
    <property type="match status" value="1"/>
</dbReference>
<comment type="similarity">
    <text evidence="2">Belongs to the virb1 family.</text>
</comment>
<comment type="similarity">
    <text evidence="1">Belongs to the transglycosylase Slt family.</text>
</comment>
<dbReference type="InterPro" id="IPR008939">
    <property type="entry name" value="Lytic_TGlycosylase_superhlx_U"/>
</dbReference>
<evidence type="ECO:0000313" key="6">
    <source>
        <dbReference type="EMBL" id="RWX75951.1"/>
    </source>
</evidence>
<feature type="chain" id="PRO_5018545912" evidence="4">
    <location>
        <begin position="23"/>
        <end position="693"/>
    </location>
</feature>
<evidence type="ECO:0000256" key="3">
    <source>
        <dbReference type="ARBA" id="ARBA00022729"/>
    </source>
</evidence>
<dbReference type="SUPFAM" id="SSF48435">
    <property type="entry name" value="Bacterial muramidases"/>
    <property type="match status" value="1"/>
</dbReference>
<dbReference type="PANTHER" id="PTHR37423:SF2">
    <property type="entry name" value="MEMBRANE-BOUND LYTIC MUREIN TRANSGLYCOSYLASE C"/>
    <property type="match status" value="1"/>
</dbReference>
<name>A0A3S3VJL6_9HYPH</name>
<feature type="domain" description="Transglycosylase SLT" evidence="5">
    <location>
        <begin position="538"/>
        <end position="640"/>
    </location>
</feature>
<dbReference type="RefSeq" id="WP_128444829.1">
    <property type="nucleotide sequence ID" value="NZ_SBIP01000004.1"/>
</dbReference>
<dbReference type="Proteomes" id="UP000287687">
    <property type="component" value="Unassembled WGS sequence"/>
</dbReference>
<dbReference type="Gene3D" id="1.25.20.10">
    <property type="entry name" value="Bacterial muramidases"/>
    <property type="match status" value="1"/>
</dbReference>
<dbReference type="EMBL" id="SBIP01000004">
    <property type="protein sequence ID" value="RWX75951.1"/>
    <property type="molecule type" value="Genomic_DNA"/>
</dbReference>
<evidence type="ECO:0000313" key="7">
    <source>
        <dbReference type="Proteomes" id="UP000287687"/>
    </source>
</evidence>
<dbReference type="SUPFAM" id="SSF53955">
    <property type="entry name" value="Lysozyme-like"/>
    <property type="match status" value="1"/>
</dbReference>
<dbReference type="InterPro" id="IPR000189">
    <property type="entry name" value="Transglyc_AS"/>
</dbReference>
<dbReference type="GO" id="GO:0004553">
    <property type="term" value="F:hydrolase activity, hydrolyzing O-glycosyl compounds"/>
    <property type="evidence" value="ECO:0007669"/>
    <property type="project" value="InterPro"/>
</dbReference>
<evidence type="ECO:0000256" key="2">
    <source>
        <dbReference type="ARBA" id="ARBA00009387"/>
    </source>
</evidence>
<dbReference type="InterPro" id="IPR023346">
    <property type="entry name" value="Lysozyme-like_dom_sf"/>
</dbReference>
<dbReference type="CDD" id="cd13401">
    <property type="entry name" value="Slt70-like"/>
    <property type="match status" value="1"/>
</dbReference>
<evidence type="ECO:0000256" key="1">
    <source>
        <dbReference type="ARBA" id="ARBA00007734"/>
    </source>
</evidence>
<dbReference type="Pfam" id="PF01464">
    <property type="entry name" value="SLT"/>
    <property type="match status" value="1"/>
</dbReference>
<protein>
    <submittedName>
        <fullName evidence="6">Lytic transglycosylase domain-containing protein</fullName>
    </submittedName>
</protein>
<keyword evidence="7" id="KW-1185">Reference proteome</keyword>
<feature type="signal peptide" evidence="4">
    <location>
        <begin position="1"/>
        <end position="22"/>
    </location>
</feature>
<organism evidence="6 7">
    <name type="scientific">Neorhizobium lilium</name>
    <dbReference type="NCBI Taxonomy" id="2503024"/>
    <lineage>
        <taxon>Bacteria</taxon>
        <taxon>Pseudomonadati</taxon>
        <taxon>Pseudomonadota</taxon>
        <taxon>Alphaproteobacteria</taxon>
        <taxon>Hyphomicrobiales</taxon>
        <taxon>Rhizobiaceae</taxon>
        <taxon>Rhizobium/Agrobacterium group</taxon>
        <taxon>Neorhizobium</taxon>
    </lineage>
</organism>